<evidence type="ECO:0008006" key="4">
    <source>
        <dbReference type="Google" id="ProtNLM"/>
    </source>
</evidence>
<dbReference type="OrthoDB" id="5144514at2759"/>
<organism evidence="2 3">
    <name type="scientific">Hyaloscypha variabilis (strain UAMH 11265 / GT02V1 / F)</name>
    <name type="common">Meliniomyces variabilis</name>
    <dbReference type="NCBI Taxonomy" id="1149755"/>
    <lineage>
        <taxon>Eukaryota</taxon>
        <taxon>Fungi</taxon>
        <taxon>Dikarya</taxon>
        <taxon>Ascomycota</taxon>
        <taxon>Pezizomycotina</taxon>
        <taxon>Leotiomycetes</taxon>
        <taxon>Helotiales</taxon>
        <taxon>Hyaloscyphaceae</taxon>
        <taxon>Hyaloscypha</taxon>
        <taxon>Hyaloscypha variabilis</taxon>
    </lineage>
</organism>
<evidence type="ECO:0000313" key="3">
    <source>
        <dbReference type="Proteomes" id="UP000235786"/>
    </source>
</evidence>
<keyword evidence="3" id="KW-1185">Reference proteome</keyword>
<dbReference type="PANTHER" id="PTHR36195:SF6">
    <property type="entry name" value="SECRETED THAUMATIN-LIKE PROTEIN CALA"/>
    <property type="match status" value="1"/>
</dbReference>
<name>A0A2J6SBM4_HYAVF</name>
<keyword evidence="1" id="KW-0732">Signal</keyword>
<feature type="signal peptide" evidence="1">
    <location>
        <begin position="1"/>
        <end position="25"/>
    </location>
</feature>
<proteinExistence type="predicted"/>
<gene>
    <name evidence="2" type="ORF">L207DRAFT_521576</name>
</gene>
<evidence type="ECO:0000313" key="2">
    <source>
        <dbReference type="EMBL" id="PMD48167.1"/>
    </source>
</evidence>
<evidence type="ECO:0000256" key="1">
    <source>
        <dbReference type="SAM" id="SignalP"/>
    </source>
</evidence>
<dbReference type="AlphaFoldDB" id="A0A2J6SBM4"/>
<dbReference type="STRING" id="1149755.A0A2J6SBM4"/>
<dbReference type="Proteomes" id="UP000235786">
    <property type="component" value="Unassembled WGS sequence"/>
</dbReference>
<accession>A0A2J6SBM4</accession>
<dbReference type="PANTHER" id="PTHR36195">
    <property type="entry name" value="DOMAIN PROTEIN, PUTATIVE (AFU_ORTHOLOGUE AFUA_5G01990)-RELATED-RELATED"/>
    <property type="match status" value="1"/>
</dbReference>
<sequence length="210" mass="23644">MYLSHFQTAGWIFTILLLQACEVSANINIMNWCTYDIYAYQVVGGDCNRGADYQCYAFPGHVDPYVIKSGSNMIFSLLYQPGAKIYLLKGNEDLEHGKFQFEYTITPTQFFYDLSNVDGAGPGQPGNYFDEENVTITPTGDLGKNFNCNQVNCPPASSTTQCMNAYWHPNDDAAAMRTCPPDTGDFLLDICGNVRPFPVAARRTRDRFRW</sequence>
<reference evidence="2 3" key="1">
    <citation type="submission" date="2016-04" db="EMBL/GenBank/DDBJ databases">
        <title>A degradative enzymes factory behind the ericoid mycorrhizal symbiosis.</title>
        <authorList>
            <consortium name="DOE Joint Genome Institute"/>
            <person name="Martino E."/>
            <person name="Morin E."/>
            <person name="Grelet G."/>
            <person name="Kuo A."/>
            <person name="Kohler A."/>
            <person name="Daghino S."/>
            <person name="Barry K."/>
            <person name="Choi C."/>
            <person name="Cichocki N."/>
            <person name="Clum A."/>
            <person name="Copeland A."/>
            <person name="Hainaut M."/>
            <person name="Haridas S."/>
            <person name="Labutti K."/>
            <person name="Lindquist E."/>
            <person name="Lipzen A."/>
            <person name="Khouja H.-R."/>
            <person name="Murat C."/>
            <person name="Ohm R."/>
            <person name="Olson A."/>
            <person name="Spatafora J."/>
            <person name="Veneault-Fourrey C."/>
            <person name="Henrissat B."/>
            <person name="Grigoriev I."/>
            <person name="Martin F."/>
            <person name="Perotto S."/>
        </authorList>
    </citation>
    <scope>NUCLEOTIDE SEQUENCE [LARGE SCALE GENOMIC DNA]</scope>
    <source>
        <strain evidence="2 3">F</strain>
    </source>
</reference>
<feature type="chain" id="PRO_5014392771" description="Osmotin, thaumatin-like protein" evidence="1">
    <location>
        <begin position="26"/>
        <end position="210"/>
    </location>
</feature>
<protein>
    <recommendedName>
        <fullName evidence="4">Osmotin, thaumatin-like protein</fullName>
    </recommendedName>
</protein>
<dbReference type="EMBL" id="KZ613937">
    <property type="protein sequence ID" value="PMD48167.1"/>
    <property type="molecule type" value="Genomic_DNA"/>
</dbReference>